<evidence type="ECO:0000256" key="5">
    <source>
        <dbReference type="ARBA" id="ARBA00023163"/>
    </source>
</evidence>
<comment type="caution">
    <text evidence="8">The sequence shown here is derived from an EMBL/GenBank/DDBJ whole genome shotgun (WGS) entry which is preliminary data.</text>
</comment>
<dbReference type="GO" id="GO:0046872">
    <property type="term" value="F:metal ion binding"/>
    <property type="evidence" value="ECO:0007669"/>
    <property type="project" value="UniProtKB-KW"/>
</dbReference>
<dbReference type="PANTHER" id="PTHR36206">
    <property type="entry name" value="ASPERCRYPTIN BIOSYNTHESIS CLUSTER-SPECIFIC TRANSCRIPTION REGULATOR ATNN-RELATED"/>
    <property type="match status" value="1"/>
</dbReference>
<evidence type="ECO:0000256" key="2">
    <source>
        <dbReference type="ARBA" id="ARBA00022833"/>
    </source>
</evidence>
<evidence type="ECO:0000256" key="1">
    <source>
        <dbReference type="ARBA" id="ARBA00022723"/>
    </source>
</evidence>
<dbReference type="AlphaFoldDB" id="A0A4U0XLU5"/>
<evidence type="ECO:0000313" key="9">
    <source>
        <dbReference type="Proteomes" id="UP000309340"/>
    </source>
</evidence>
<dbReference type="EMBL" id="NAJQ01000116">
    <property type="protein sequence ID" value="TKA78274.1"/>
    <property type="molecule type" value="Genomic_DNA"/>
</dbReference>
<evidence type="ECO:0000313" key="8">
    <source>
        <dbReference type="EMBL" id="TKA78274.1"/>
    </source>
</evidence>
<dbReference type="GO" id="GO:0003677">
    <property type="term" value="F:DNA binding"/>
    <property type="evidence" value="ECO:0007669"/>
    <property type="project" value="UniProtKB-KW"/>
</dbReference>
<protein>
    <submittedName>
        <fullName evidence="8">Uncharacterized protein</fullName>
    </submittedName>
</protein>
<evidence type="ECO:0000256" key="4">
    <source>
        <dbReference type="ARBA" id="ARBA00023125"/>
    </source>
</evidence>
<keyword evidence="9" id="KW-1185">Reference proteome</keyword>
<gene>
    <name evidence="8" type="ORF">B0A55_04739</name>
</gene>
<keyword evidence="5" id="KW-0804">Transcription</keyword>
<feature type="compositionally biased region" description="Polar residues" evidence="7">
    <location>
        <begin position="248"/>
        <end position="257"/>
    </location>
</feature>
<keyword evidence="6" id="KW-0539">Nucleus</keyword>
<dbReference type="Proteomes" id="UP000309340">
    <property type="component" value="Unassembled WGS sequence"/>
</dbReference>
<feature type="region of interest" description="Disordered" evidence="7">
    <location>
        <begin position="240"/>
        <end position="259"/>
    </location>
</feature>
<accession>A0A4U0XLU5</accession>
<evidence type="ECO:0000256" key="6">
    <source>
        <dbReference type="ARBA" id="ARBA00023242"/>
    </source>
</evidence>
<proteinExistence type="predicted"/>
<reference evidence="8 9" key="1">
    <citation type="submission" date="2017-03" db="EMBL/GenBank/DDBJ databases">
        <title>Genomes of endolithic fungi from Antarctica.</title>
        <authorList>
            <person name="Coleine C."/>
            <person name="Masonjones S."/>
            <person name="Stajich J.E."/>
        </authorList>
    </citation>
    <scope>NUCLEOTIDE SEQUENCE [LARGE SCALE GENOMIC DNA]</scope>
    <source>
        <strain evidence="8 9">CCFEE 5184</strain>
    </source>
</reference>
<dbReference type="InterPro" id="IPR052360">
    <property type="entry name" value="Transcr_Regulatory_Proteins"/>
</dbReference>
<keyword evidence="2" id="KW-0862">Zinc</keyword>
<evidence type="ECO:0000256" key="7">
    <source>
        <dbReference type="SAM" id="MobiDB-lite"/>
    </source>
</evidence>
<keyword evidence="4" id="KW-0238">DNA-binding</keyword>
<dbReference type="PANTHER" id="PTHR36206:SF16">
    <property type="entry name" value="TRANSCRIPTION FACTOR DOMAIN-CONTAINING PROTEIN-RELATED"/>
    <property type="match status" value="1"/>
</dbReference>
<sequence>MRTFDFFLSWTAPRLAGSLDKNFWCGYVLQIAQSEPLVLDSILAISTLYEHPQYLASFLQDSEPIKRPIDDGMNTPAPQTPLPAKRPALDVHHAKALVAYNRAIDAVRKKMETGTATPLLALLSCTLCFCIEVIRDNVFAALALFSKGSDMLGQFAATKFVGQERHLVETIKLMFGRIGVLAAALGHPSLTEAPSYTLTAGELESFSNLEDARTSLYALMADSHAFIRKAAAFKTSSSAIVSDDAPGSDSSTESNPLKTRLSEYEPARLSEMGPAVLPNGSDSAVRGGRSGSYGFPYNDHAPIHITLPSSHKGRTRILQESQGCYGLLPCLCDCEEDVCCACQTAPSATVTGQPGSVEAFLEPLAESARLSRQQEIVGFRLTMVKLLEEQKVLADRLREWYETFPWTSTPPREVEQSATSSLLMHYHVSSIWLTTRLTASQLVFDKYTCHFQQVVPHAEAYVKALDTQKPIFTFEVGAVPPLYFAATKCRIPSLRRKALQLLSLAPRKECIWGATSTAQLAARIIAIEEEGLGLPAPAWDGSSRPGSSTVTDSVLPAESKRVHSLELLKNKTTGGYEVRVTRYHGLDGKLFPVVQAYPV</sequence>
<keyword evidence="3" id="KW-0805">Transcription regulation</keyword>
<evidence type="ECO:0000256" key="3">
    <source>
        <dbReference type="ARBA" id="ARBA00023015"/>
    </source>
</evidence>
<dbReference type="OrthoDB" id="2593732at2759"/>
<organism evidence="8 9">
    <name type="scientific">Friedmanniomyces simplex</name>
    <dbReference type="NCBI Taxonomy" id="329884"/>
    <lineage>
        <taxon>Eukaryota</taxon>
        <taxon>Fungi</taxon>
        <taxon>Dikarya</taxon>
        <taxon>Ascomycota</taxon>
        <taxon>Pezizomycotina</taxon>
        <taxon>Dothideomycetes</taxon>
        <taxon>Dothideomycetidae</taxon>
        <taxon>Mycosphaerellales</taxon>
        <taxon>Teratosphaeriaceae</taxon>
        <taxon>Friedmanniomyces</taxon>
    </lineage>
</organism>
<dbReference type="STRING" id="329884.A0A4U0XLU5"/>
<keyword evidence="1" id="KW-0479">Metal-binding</keyword>
<name>A0A4U0XLU5_9PEZI</name>